<dbReference type="InterPro" id="IPR036280">
    <property type="entry name" value="Multihaem_cyt_sf"/>
</dbReference>
<dbReference type="OrthoDB" id="9814800at2"/>
<evidence type="ECO:0000313" key="3">
    <source>
        <dbReference type="EMBL" id="EQA43819.1"/>
    </source>
</evidence>
<comment type="caution">
    <text evidence="3">The sequence shown here is derived from an EMBL/GenBank/DDBJ whole genome shotgun (WGS) entry which is preliminary data.</text>
</comment>
<evidence type="ECO:0000259" key="2">
    <source>
        <dbReference type="Pfam" id="PF13435"/>
    </source>
</evidence>
<dbReference type="SUPFAM" id="SSF48695">
    <property type="entry name" value="Multiheme cytochromes"/>
    <property type="match status" value="1"/>
</dbReference>
<evidence type="ECO:0000313" key="4">
    <source>
        <dbReference type="Proteomes" id="UP000015454"/>
    </source>
</evidence>
<keyword evidence="4" id="KW-1185">Reference proteome</keyword>
<dbReference type="Gene3D" id="1.10.1130.10">
    <property type="entry name" value="Flavocytochrome C3, Chain A"/>
    <property type="match status" value="1"/>
</dbReference>
<dbReference type="Pfam" id="PF13435">
    <property type="entry name" value="Cytochrome_C554"/>
    <property type="match status" value="1"/>
</dbReference>
<sequence>MENFKFKGSIIFLCLTVFVGLLVYIIYFGNRKVSIEVALGNHPWTKPIPYLPPLEGVGEVRAENCGKCHTEIYLEWRASTHANAFSDLQFQSELSKSSSPRWLCLNCHIPVSNQRETIVNFLSNGDYRRPIEEANPNFDAKMKLEGVTCATCHVRLDDEGKSYILGATGGTKPPHPVRIERDLLRNRCLDCHNVSYTLDDQLVCAFNTGNESKYQGNSHGQKTCGSCHMPEIWRKFVNSNLGSPKRISHRHGFVGGGVPKRFEFYDSQVANGYKSGLKFSPLKLRIHENKIETTLEFSNFMSSHYIPSGDPERFLKLIISVKNNYGIEIERKETKIGQEWKWYPKAMLISDNRIRPGETRVWSETLRLEKEGILVLEIFHVRLKESNAEQMRTAVDKTLKDYADKIRNIEEFYPFSSLVHKEEVDLATGMSRIFPTKELFKMSGRRKGE</sequence>
<dbReference type="AlphaFoldDB" id="T0GAG1"/>
<dbReference type="EMBL" id="AHMO02000010">
    <property type="protein sequence ID" value="EQA43819.1"/>
    <property type="molecule type" value="Genomic_DNA"/>
</dbReference>
<dbReference type="STRING" id="1049789.LEP1GSC050_1886"/>
<name>T0GAG1_9LEPT</name>
<keyword evidence="1" id="KW-1133">Transmembrane helix</keyword>
<accession>T0GAG1</accession>
<organism evidence="3 4">
    <name type="scientific">Leptospira broomii serovar Hurstbridge str. 5399</name>
    <dbReference type="NCBI Taxonomy" id="1049789"/>
    <lineage>
        <taxon>Bacteria</taxon>
        <taxon>Pseudomonadati</taxon>
        <taxon>Spirochaetota</taxon>
        <taxon>Spirochaetia</taxon>
        <taxon>Leptospirales</taxon>
        <taxon>Leptospiraceae</taxon>
        <taxon>Leptospira</taxon>
    </lineage>
</organism>
<feature type="transmembrane region" description="Helical" evidence="1">
    <location>
        <begin position="6"/>
        <end position="27"/>
    </location>
</feature>
<dbReference type="RefSeq" id="WP_010569010.1">
    <property type="nucleotide sequence ID" value="NZ_AHMO02000010.1"/>
</dbReference>
<proteinExistence type="predicted"/>
<feature type="domain" description="Cytochrome c-552/4" evidence="2">
    <location>
        <begin position="65"/>
        <end position="120"/>
    </location>
</feature>
<evidence type="ECO:0000256" key="1">
    <source>
        <dbReference type="SAM" id="Phobius"/>
    </source>
</evidence>
<dbReference type="InterPro" id="IPR023155">
    <property type="entry name" value="Cyt_c-552/4"/>
</dbReference>
<dbReference type="Proteomes" id="UP000015454">
    <property type="component" value="Unassembled WGS sequence"/>
</dbReference>
<reference evidence="3" key="1">
    <citation type="submission" date="2013-05" db="EMBL/GenBank/DDBJ databases">
        <authorList>
            <person name="Harkins D.M."/>
            <person name="Durkin A.S."/>
            <person name="Brinkac L.M."/>
            <person name="Haft D.H."/>
            <person name="Selengut J.D."/>
            <person name="Sanka R."/>
            <person name="DePew J."/>
            <person name="Purushe J."/>
            <person name="Hartskeerl R.A."/>
            <person name="Ahmed A."/>
            <person name="van der Linden H."/>
            <person name="Goris M.G.A."/>
            <person name="Vinetz J.M."/>
            <person name="Sutton G.G."/>
            <person name="Nierman W.C."/>
            <person name="Fouts D.E."/>
        </authorList>
    </citation>
    <scope>NUCLEOTIDE SEQUENCE [LARGE SCALE GENOMIC DNA]</scope>
    <source>
        <strain evidence="3">5399</strain>
    </source>
</reference>
<keyword evidence="1" id="KW-0472">Membrane</keyword>
<protein>
    <submittedName>
        <fullName evidence="3">Cytochrome c554 and C-prime</fullName>
    </submittedName>
</protein>
<keyword evidence="1" id="KW-0812">Transmembrane</keyword>
<gene>
    <name evidence="3" type="ORF">LEP1GSC050_1886</name>
</gene>